<evidence type="ECO:0000313" key="6">
    <source>
        <dbReference type="Proteomes" id="UP000039324"/>
    </source>
</evidence>
<evidence type="ECO:0000313" key="5">
    <source>
        <dbReference type="EMBL" id="SPQ95303.1"/>
    </source>
</evidence>
<sequence length="396" mass="42822">MAILTGAMADNGEPDKRSSYQQQAGDAVQAEHHLLREGGGGADIDDAENRTLFLGDVPAEATEVSPMPPANRLRSPPHQTLTYVQMDVLMAFCPYGDVDQVQIKVDRITKKPLGYGFVTFSTRAAAESAFSHQELCSQRIRIGWARKNHTLVLRNVGPAPTASSLEAMLGRFGPFEIEEILPGQSQCSVKFATRAIAERVREQCQGVVLHEGCPPCVVDWSYTNLNNVHVHFGKDRAVTDADLRDVFSKFGPVEKVVLPRHRNGSTKGFGFVYYPFGDDGERSAAAAIKAMNGGTLNGGVVICNYGHRQHSARALLKRMMSSRRHGRPATGKARGYPYQPGWFDVPGAGAAYPPYAPAIIDYRVLAGHVATASSKEGGNDGQGDPHNTNNTCGTTG</sequence>
<dbReference type="PANTHER" id="PTHR15241:SF304">
    <property type="entry name" value="RRM DOMAIN-CONTAINING PROTEIN"/>
    <property type="match status" value="1"/>
</dbReference>
<dbReference type="CDD" id="cd00590">
    <property type="entry name" value="RRM_SF"/>
    <property type="match status" value="1"/>
</dbReference>
<evidence type="ECO:0000313" key="4">
    <source>
        <dbReference type="EMBL" id="CEP00984.1"/>
    </source>
</evidence>
<dbReference type="GO" id="GO:0003723">
    <property type="term" value="F:RNA binding"/>
    <property type="evidence" value="ECO:0007669"/>
    <property type="project" value="UniProtKB-UniRule"/>
</dbReference>
<keyword evidence="6" id="KW-1185">Reference proteome</keyword>
<dbReference type="PANTHER" id="PTHR15241">
    <property type="entry name" value="TRANSFORMER-2-RELATED"/>
    <property type="match status" value="1"/>
</dbReference>
<keyword evidence="5" id="KW-0496">Mitochondrion</keyword>
<dbReference type="AlphaFoldDB" id="A0A0G4J0U4"/>
<evidence type="ECO:0000259" key="3">
    <source>
        <dbReference type="PROSITE" id="PS50102"/>
    </source>
</evidence>
<dbReference type="PROSITE" id="PS50102">
    <property type="entry name" value="RRM"/>
    <property type="match status" value="2"/>
</dbReference>
<dbReference type="OrthoDB" id="439808at2759"/>
<evidence type="ECO:0000256" key="1">
    <source>
        <dbReference type="PROSITE-ProRule" id="PRU00176"/>
    </source>
</evidence>
<dbReference type="InterPro" id="IPR000504">
    <property type="entry name" value="RRM_dom"/>
</dbReference>
<evidence type="ECO:0000313" key="7">
    <source>
        <dbReference type="Proteomes" id="UP000290189"/>
    </source>
</evidence>
<accession>A0A0G4J0U4</accession>
<feature type="domain" description="RRM" evidence="3">
    <location>
        <begin position="50"/>
        <end position="147"/>
    </location>
</feature>
<dbReference type="EMBL" id="OVEO01000004">
    <property type="protein sequence ID" value="SPQ95303.1"/>
    <property type="molecule type" value="Genomic_DNA"/>
</dbReference>
<feature type="region of interest" description="Disordered" evidence="2">
    <location>
        <begin position="373"/>
        <end position="396"/>
    </location>
</feature>
<dbReference type="EMBL" id="CDSF01000106">
    <property type="protein sequence ID" value="CEP00984.1"/>
    <property type="molecule type" value="Genomic_DNA"/>
</dbReference>
<name>A0A0G4J0U4_PLABS</name>
<feature type="domain" description="RRM" evidence="3">
    <location>
        <begin position="221"/>
        <end position="308"/>
    </location>
</feature>
<organism evidence="4 6">
    <name type="scientific">Plasmodiophora brassicae</name>
    <name type="common">Clubroot disease agent</name>
    <dbReference type="NCBI Taxonomy" id="37360"/>
    <lineage>
        <taxon>Eukaryota</taxon>
        <taxon>Sar</taxon>
        <taxon>Rhizaria</taxon>
        <taxon>Endomyxa</taxon>
        <taxon>Phytomyxea</taxon>
        <taxon>Plasmodiophorida</taxon>
        <taxon>Plasmodiophoridae</taxon>
        <taxon>Plasmodiophora</taxon>
    </lineage>
</organism>
<dbReference type="SUPFAM" id="SSF54928">
    <property type="entry name" value="RNA-binding domain, RBD"/>
    <property type="match status" value="2"/>
</dbReference>
<geneLocation type="mitochondrion" evidence="5"/>
<proteinExistence type="predicted"/>
<dbReference type="InterPro" id="IPR035979">
    <property type="entry name" value="RBD_domain_sf"/>
</dbReference>
<dbReference type="SMART" id="SM00360">
    <property type="entry name" value="RRM"/>
    <property type="match status" value="3"/>
</dbReference>
<dbReference type="Proteomes" id="UP000039324">
    <property type="component" value="Unassembled WGS sequence"/>
</dbReference>
<keyword evidence="1" id="KW-0694">RNA-binding</keyword>
<feature type="compositionally biased region" description="Polar residues" evidence="2">
    <location>
        <begin position="385"/>
        <end position="396"/>
    </location>
</feature>
<dbReference type="Proteomes" id="UP000290189">
    <property type="component" value="Unassembled WGS sequence"/>
</dbReference>
<reference evidence="4 6" key="1">
    <citation type="submission" date="2015-02" db="EMBL/GenBank/DDBJ databases">
        <authorList>
            <person name="Chooi Y.-H."/>
        </authorList>
    </citation>
    <scope>NUCLEOTIDE SEQUENCE [LARGE SCALE GENOMIC DNA]</scope>
    <source>
        <strain evidence="4">E3</strain>
    </source>
</reference>
<dbReference type="Pfam" id="PF00076">
    <property type="entry name" value="RRM_1"/>
    <property type="match status" value="2"/>
</dbReference>
<gene>
    <name evidence="4" type="ORF">PBRA_008296</name>
    <name evidence="5" type="ORF">PLBR_LOCUS2518</name>
</gene>
<reference evidence="5 7" key="2">
    <citation type="submission" date="2018-03" db="EMBL/GenBank/DDBJ databases">
        <authorList>
            <person name="Fogelqvist J."/>
        </authorList>
    </citation>
    <scope>NUCLEOTIDE SEQUENCE [LARGE SCALE GENOMIC DNA]</scope>
</reference>
<protein>
    <recommendedName>
        <fullName evidence="3">RRM domain-containing protein</fullName>
    </recommendedName>
</protein>
<evidence type="ECO:0000256" key="2">
    <source>
        <dbReference type="SAM" id="MobiDB-lite"/>
    </source>
</evidence>
<dbReference type="InterPro" id="IPR012677">
    <property type="entry name" value="Nucleotide-bd_a/b_plait_sf"/>
</dbReference>
<dbReference type="Gene3D" id="3.30.70.330">
    <property type="match status" value="3"/>
</dbReference>
<feature type="region of interest" description="Disordered" evidence="2">
    <location>
        <begin position="1"/>
        <end position="29"/>
    </location>
</feature>
<dbReference type="STRING" id="37360.A0A0G4J0U4"/>